<dbReference type="OrthoDB" id="3217869at2"/>
<feature type="compositionally biased region" description="Low complexity" evidence="5">
    <location>
        <begin position="337"/>
        <end position="353"/>
    </location>
</feature>
<feature type="transmembrane region" description="Helical" evidence="6">
    <location>
        <begin position="304"/>
        <end position="326"/>
    </location>
</feature>
<evidence type="ECO:0000256" key="4">
    <source>
        <dbReference type="ARBA" id="ARBA00023136"/>
    </source>
</evidence>
<dbReference type="Proteomes" id="UP000246050">
    <property type="component" value="Unassembled WGS sequence"/>
</dbReference>
<feature type="transmembrane region" description="Helical" evidence="6">
    <location>
        <begin position="245"/>
        <end position="267"/>
    </location>
</feature>
<name>A0A317DP37_9ACTN</name>
<dbReference type="RefSeq" id="WP_109801074.1">
    <property type="nucleotide sequence ID" value="NZ_QGKS01000167.1"/>
</dbReference>
<dbReference type="AlphaFoldDB" id="A0A317DP37"/>
<protein>
    <recommendedName>
        <fullName evidence="9">DUF3533 domain-containing protein</fullName>
    </recommendedName>
</protein>
<evidence type="ECO:0000313" key="8">
    <source>
        <dbReference type="Proteomes" id="UP000246050"/>
    </source>
</evidence>
<gene>
    <name evidence="7" type="ORF">DKT69_08730</name>
</gene>
<evidence type="ECO:0000256" key="1">
    <source>
        <dbReference type="ARBA" id="ARBA00004141"/>
    </source>
</evidence>
<evidence type="ECO:0000256" key="3">
    <source>
        <dbReference type="ARBA" id="ARBA00022989"/>
    </source>
</evidence>
<feature type="transmembrane region" description="Helical" evidence="6">
    <location>
        <begin position="184"/>
        <end position="207"/>
    </location>
</feature>
<feature type="transmembrane region" description="Helical" evidence="6">
    <location>
        <begin position="151"/>
        <end position="172"/>
    </location>
</feature>
<feature type="transmembrane region" description="Helical" evidence="6">
    <location>
        <begin position="219"/>
        <end position="238"/>
    </location>
</feature>
<dbReference type="InterPro" id="IPR051328">
    <property type="entry name" value="T7SS_ABC-Transporter"/>
</dbReference>
<comment type="subcellular location">
    <subcellularLocation>
        <location evidence="1">Membrane</location>
        <topology evidence="1">Multi-pass membrane protein</topology>
    </subcellularLocation>
</comment>
<accession>A0A317DP37</accession>
<keyword evidence="4 6" id="KW-0472">Membrane</keyword>
<evidence type="ECO:0000256" key="6">
    <source>
        <dbReference type="SAM" id="Phobius"/>
    </source>
</evidence>
<sequence length="353" mass="36708">MDEDRELAVRDWLPRTAALLVGTLALATAFIAAYVGALHQPTPRDVPVGVVLGDQRAQQVMAALRARTDKLKPIRYDSPQAADDGLTAREVYAVLTSGPDDGLRLTTASAAAPAAAELVTQVLTQAARQADLPLQVTDEVPVEASDPRGLVPFYLAVGYVLGGYLASTALGLKTGTAPVSLARAGLRIAAFAVYAIVLGAVGAAIVGPFLDVWHHDVPAVAAVGALTVFAAAVVAAAVQGWLGLLGTGIVILLLVVLGNPGSGGIYAPEFLPGWLRGMHRWNVPGLATDLIKSAVYFDRRSTGWSLTGLVVWALLGILGLITATMFRTHRRSRRAARAAGPRPTGPGEPATDG</sequence>
<evidence type="ECO:0008006" key="9">
    <source>
        <dbReference type="Google" id="ProtNLM"/>
    </source>
</evidence>
<keyword evidence="3 6" id="KW-1133">Transmembrane helix</keyword>
<keyword evidence="2 6" id="KW-0812">Transmembrane</keyword>
<evidence type="ECO:0000256" key="2">
    <source>
        <dbReference type="ARBA" id="ARBA00022692"/>
    </source>
</evidence>
<proteinExistence type="predicted"/>
<feature type="region of interest" description="Disordered" evidence="5">
    <location>
        <begin position="332"/>
        <end position="353"/>
    </location>
</feature>
<evidence type="ECO:0000256" key="5">
    <source>
        <dbReference type="SAM" id="MobiDB-lite"/>
    </source>
</evidence>
<reference evidence="7 8" key="1">
    <citation type="submission" date="2018-05" db="EMBL/GenBank/DDBJ databases">
        <title>Micromonosporas from Atacama Desert.</title>
        <authorList>
            <person name="Carro L."/>
            <person name="Golinska P."/>
            <person name="Klenk H.-P."/>
            <person name="Goodfellow M."/>
        </authorList>
    </citation>
    <scope>NUCLEOTIDE SEQUENCE [LARGE SCALE GENOMIC DNA]</scope>
    <source>
        <strain evidence="7 8">4G51</strain>
    </source>
</reference>
<dbReference type="GO" id="GO:0016020">
    <property type="term" value="C:membrane"/>
    <property type="evidence" value="ECO:0007669"/>
    <property type="project" value="UniProtKB-SubCell"/>
</dbReference>
<dbReference type="PANTHER" id="PTHR43077:SF5">
    <property type="entry name" value="PHAGE INFECTION PROTEIN"/>
    <property type="match status" value="1"/>
</dbReference>
<evidence type="ECO:0000313" key="7">
    <source>
        <dbReference type="EMBL" id="PWR15860.1"/>
    </source>
</evidence>
<comment type="caution">
    <text evidence="7">The sequence shown here is derived from an EMBL/GenBank/DDBJ whole genome shotgun (WGS) entry which is preliminary data.</text>
</comment>
<organism evidence="7 8">
    <name type="scientific">Micromonospora sicca</name>
    <dbReference type="NCBI Taxonomy" id="2202420"/>
    <lineage>
        <taxon>Bacteria</taxon>
        <taxon>Bacillati</taxon>
        <taxon>Actinomycetota</taxon>
        <taxon>Actinomycetes</taxon>
        <taxon>Micromonosporales</taxon>
        <taxon>Micromonosporaceae</taxon>
        <taxon>Micromonospora</taxon>
    </lineage>
</organism>
<dbReference type="PANTHER" id="PTHR43077">
    <property type="entry name" value="TRANSPORT PERMEASE YVFS-RELATED"/>
    <property type="match status" value="1"/>
</dbReference>
<feature type="transmembrane region" description="Helical" evidence="6">
    <location>
        <begin position="12"/>
        <end position="35"/>
    </location>
</feature>
<dbReference type="EMBL" id="QGKS01000167">
    <property type="protein sequence ID" value="PWR15860.1"/>
    <property type="molecule type" value="Genomic_DNA"/>
</dbReference>